<dbReference type="EMBL" id="JAUTXY010000012">
    <property type="protein sequence ID" value="MEE2060364.1"/>
    <property type="molecule type" value="Genomic_DNA"/>
</dbReference>
<comment type="similarity">
    <text evidence="1">Belongs to the LysR transcriptional regulatory family.</text>
</comment>
<dbReference type="SUPFAM" id="SSF53850">
    <property type="entry name" value="Periplasmic binding protein-like II"/>
    <property type="match status" value="1"/>
</dbReference>
<proteinExistence type="inferred from homology"/>
<dbReference type="PANTHER" id="PTHR30419:SF8">
    <property type="entry name" value="NITROGEN ASSIMILATION TRANSCRIPTIONAL ACTIVATOR-RELATED"/>
    <property type="match status" value="1"/>
</dbReference>
<dbReference type="PANTHER" id="PTHR30419">
    <property type="entry name" value="HTH-TYPE TRANSCRIPTIONAL REGULATOR YBHD"/>
    <property type="match status" value="1"/>
</dbReference>
<accession>A0ABU7LFN2</accession>
<dbReference type="PRINTS" id="PR00039">
    <property type="entry name" value="HTHLYSR"/>
</dbReference>
<dbReference type="RefSeq" id="WP_330135551.1">
    <property type="nucleotide sequence ID" value="NZ_JAUTXY010000012.1"/>
</dbReference>
<dbReference type="Gene3D" id="1.10.10.10">
    <property type="entry name" value="Winged helix-like DNA-binding domain superfamily/Winged helix DNA-binding domain"/>
    <property type="match status" value="1"/>
</dbReference>
<dbReference type="PROSITE" id="PS50931">
    <property type="entry name" value="HTH_LYSR"/>
    <property type="match status" value="1"/>
</dbReference>
<reference evidence="6 7" key="1">
    <citation type="submission" date="2023-07" db="EMBL/GenBank/DDBJ databases">
        <authorList>
            <person name="Girao M."/>
            <person name="Carvalho M.F."/>
        </authorList>
    </citation>
    <scope>NUCLEOTIDE SEQUENCE [LARGE SCALE GENOMIC DNA]</scope>
    <source>
        <strain evidence="6 7">YIM65754</strain>
    </source>
</reference>
<dbReference type="Pfam" id="PF03466">
    <property type="entry name" value="LysR_substrate"/>
    <property type="match status" value="1"/>
</dbReference>
<evidence type="ECO:0000256" key="4">
    <source>
        <dbReference type="ARBA" id="ARBA00023163"/>
    </source>
</evidence>
<feature type="domain" description="HTH lysR-type" evidence="5">
    <location>
        <begin position="7"/>
        <end position="64"/>
    </location>
</feature>
<evidence type="ECO:0000313" key="6">
    <source>
        <dbReference type="EMBL" id="MEE2060364.1"/>
    </source>
</evidence>
<keyword evidence="2" id="KW-0805">Transcription regulation</keyword>
<dbReference type="Gene3D" id="3.40.190.10">
    <property type="entry name" value="Periplasmic binding protein-like II"/>
    <property type="match status" value="2"/>
</dbReference>
<dbReference type="InterPro" id="IPR005119">
    <property type="entry name" value="LysR_subst-bd"/>
</dbReference>
<dbReference type="Pfam" id="PF00126">
    <property type="entry name" value="HTH_1"/>
    <property type="match status" value="1"/>
</dbReference>
<dbReference type="SUPFAM" id="SSF46785">
    <property type="entry name" value="Winged helix' DNA-binding domain"/>
    <property type="match status" value="1"/>
</dbReference>
<keyword evidence="3" id="KW-0238">DNA-binding</keyword>
<keyword evidence="7" id="KW-1185">Reference proteome</keyword>
<evidence type="ECO:0000256" key="3">
    <source>
        <dbReference type="ARBA" id="ARBA00023125"/>
    </source>
</evidence>
<dbReference type="InterPro" id="IPR036388">
    <property type="entry name" value="WH-like_DNA-bd_sf"/>
</dbReference>
<organism evidence="6 7">
    <name type="scientific">Rhodococcus artemisiae</name>
    <dbReference type="NCBI Taxonomy" id="714159"/>
    <lineage>
        <taxon>Bacteria</taxon>
        <taxon>Bacillati</taxon>
        <taxon>Actinomycetota</taxon>
        <taxon>Actinomycetes</taxon>
        <taxon>Mycobacteriales</taxon>
        <taxon>Nocardiaceae</taxon>
        <taxon>Rhodococcus</taxon>
    </lineage>
</organism>
<evidence type="ECO:0000313" key="7">
    <source>
        <dbReference type="Proteomes" id="UP001336020"/>
    </source>
</evidence>
<evidence type="ECO:0000259" key="5">
    <source>
        <dbReference type="PROSITE" id="PS50931"/>
    </source>
</evidence>
<evidence type="ECO:0000256" key="1">
    <source>
        <dbReference type="ARBA" id="ARBA00009437"/>
    </source>
</evidence>
<protein>
    <submittedName>
        <fullName evidence="6">LysR substrate-binding domain-containing protein</fullName>
    </submittedName>
</protein>
<gene>
    <name evidence="6" type="ORF">Q7514_22845</name>
</gene>
<keyword evidence="4" id="KW-0804">Transcription</keyword>
<dbReference type="InterPro" id="IPR050950">
    <property type="entry name" value="HTH-type_LysR_regulators"/>
</dbReference>
<name>A0ABU7LFN2_9NOCA</name>
<dbReference type="InterPro" id="IPR036390">
    <property type="entry name" value="WH_DNA-bd_sf"/>
</dbReference>
<evidence type="ECO:0000256" key="2">
    <source>
        <dbReference type="ARBA" id="ARBA00023015"/>
    </source>
</evidence>
<sequence length="306" mass="32474">MELYGRIRLRHLTCFVAVAHERHVGRAAERLHLSQPAVTKTINELELLAGMKLLDRGRHGAVPTAAGERFLDHAERVVQAFDTAVAGLAGAGESEHTTVRIGALPSAASVLLPEVLGELRAQHPELDVRLRTATNTELLAALRAGDVDVMIGRMSDPDTMAGLSFELLYAEALAFVVRPGHPLVGTRATFPAMCEYPLVVGVAGTVPRHHTDVLLRRHGLELPPGTVETLDVAVAAAYTRESDAVWVAPERVPGRDIADGRLARLPVDTVGTAETIGVIRSAAAASAIVDDVAALLRRAGHGTVGT</sequence>
<dbReference type="Proteomes" id="UP001336020">
    <property type="component" value="Unassembled WGS sequence"/>
</dbReference>
<comment type="caution">
    <text evidence="6">The sequence shown here is derived from an EMBL/GenBank/DDBJ whole genome shotgun (WGS) entry which is preliminary data.</text>
</comment>
<dbReference type="InterPro" id="IPR000847">
    <property type="entry name" value="LysR_HTH_N"/>
</dbReference>